<evidence type="ECO:0000313" key="3">
    <source>
        <dbReference type="Proteomes" id="UP000234328"/>
    </source>
</evidence>
<dbReference type="GO" id="GO:0016787">
    <property type="term" value="F:hydrolase activity"/>
    <property type="evidence" value="ECO:0007669"/>
    <property type="project" value="InterPro"/>
</dbReference>
<reference evidence="2 3" key="1">
    <citation type="submission" date="2017-10" db="EMBL/GenBank/DDBJ databases">
        <title>Two draft genome sequences of Pusillimonas sp. strains isolated from a nitrate- and radionuclide-contaminated groundwater in Russia.</title>
        <authorList>
            <person name="Grouzdev D.S."/>
            <person name="Tourova T.P."/>
            <person name="Goeva M.A."/>
            <person name="Babich T.L."/>
            <person name="Sokolova D.S."/>
            <person name="Abdullin R."/>
            <person name="Poltaraus A.B."/>
            <person name="Toshchakov S.V."/>
            <person name="Nazina T.N."/>
        </authorList>
    </citation>
    <scope>NUCLEOTIDE SEQUENCE [LARGE SCALE GENOMIC DNA]</scope>
    <source>
        <strain evidence="2 3">JR1/69-2-13</strain>
    </source>
</reference>
<sequence>MSFSLATGSAVTALHTSADRLRHGLVDIPVADGTIPAYYAAPADLEHPPVILVIQEIFGVHEHIKDVCRRFAVQGYMAVAVELYHRQGDAASYSDIPLLIKEIVSRVSDEQVLADLDASVEWANTQGADTTRLGVTGFCWGGRQVWMYAAHNPRCKAGVAWYGKLTAGHGPLQVRNPIDITSALHAPVLGLYGGQDASIPIQDIRRMEASLKQGSSAARASQIVVYPESGHAFYADYRPSYHVVDAQDAWDKAVAWFERHLSSTA</sequence>
<dbReference type="InterPro" id="IPR029058">
    <property type="entry name" value="AB_hydrolase_fold"/>
</dbReference>
<accession>A0A2N4UJF0</accession>
<dbReference type="InterPro" id="IPR002925">
    <property type="entry name" value="Dienelactn_hydro"/>
</dbReference>
<dbReference type="RefSeq" id="WP_102068475.1">
    <property type="nucleotide sequence ID" value="NZ_PDNV01000002.1"/>
</dbReference>
<evidence type="ECO:0000313" key="2">
    <source>
        <dbReference type="EMBL" id="PLC55151.1"/>
    </source>
</evidence>
<organism evidence="2 3">
    <name type="scientific">Pollutimonas nitritireducens</name>
    <dbReference type="NCBI Taxonomy" id="2045209"/>
    <lineage>
        <taxon>Bacteria</taxon>
        <taxon>Pseudomonadati</taxon>
        <taxon>Pseudomonadota</taxon>
        <taxon>Betaproteobacteria</taxon>
        <taxon>Burkholderiales</taxon>
        <taxon>Alcaligenaceae</taxon>
        <taxon>Pollutimonas</taxon>
    </lineage>
</organism>
<proteinExistence type="predicted"/>
<keyword evidence="3" id="KW-1185">Reference proteome</keyword>
<dbReference type="PANTHER" id="PTHR46623:SF6">
    <property type="entry name" value="ALPHA_BETA-HYDROLASES SUPERFAMILY PROTEIN"/>
    <property type="match status" value="1"/>
</dbReference>
<feature type="domain" description="Dienelactone hydrolase" evidence="1">
    <location>
        <begin position="35"/>
        <end position="260"/>
    </location>
</feature>
<dbReference type="PANTHER" id="PTHR46623">
    <property type="entry name" value="CARBOXYMETHYLENEBUTENOLIDASE-RELATED"/>
    <property type="match status" value="1"/>
</dbReference>
<dbReference type="Pfam" id="PF01738">
    <property type="entry name" value="DLH"/>
    <property type="match status" value="1"/>
</dbReference>
<gene>
    <name evidence="2" type="ORF">CR155_02755</name>
</gene>
<protein>
    <submittedName>
        <fullName evidence="2">Carboxymethylenebutenolidase</fullName>
    </submittedName>
</protein>
<dbReference type="OrthoDB" id="9787933at2"/>
<comment type="caution">
    <text evidence="2">The sequence shown here is derived from an EMBL/GenBank/DDBJ whole genome shotgun (WGS) entry which is preliminary data.</text>
</comment>
<evidence type="ECO:0000259" key="1">
    <source>
        <dbReference type="Pfam" id="PF01738"/>
    </source>
</evidence>
<dbReference type="EMBL" id="PDNV01000002">
    <property type="protein sequence ID" value="PLC55151.1"/>
    <property type="molecule type" value="Genomic_DNA"/>
</dbReference>
<dbReference type="SUPFAM" id="SSF53474">
    <property type="entry name" value="alpha/beta-Hydrolases"/>
    <property type="match status" value="1"/>
</dbReference>
<name>A0A2N4UJF0_9BURK</name>
<dbReference type="Gene3D" id="3.40.50.1820">
    <property type="entry name" value="alpha/beta hydrolase"/>
    <property type="match status" value="1"/>
</dbReference>
<dbReference type="AlphaFoldDB" id="A0A2N4UJF0"/>
<dbReference type="Proteomes" id="UP000234328">
    <property type="component" value="Unassembled WGS sequence"/>
</dbReference>
<dbReference type="InterPro" id="IPR051049">
    <property type="entry name" value="Dienelactone_hydrolase-like"/>
</dbReference>